<comment type="caution">
    <text evidence="1">The sequence shown here is derived from an EMBL/GenBank/DDBJ whole genome shotgun (WGS) entry which is preliminary data.</text>
</comment>
<accession>A0A5A7RKL7</accession>
<protein>
    <submittedName>
        <fullName evidence="1">Adenine nucleotide alpha hydrolases-likesuperfamily protein</fullName>
    </submittedName>
</protein>
<evidence type="ECO:0000313" key="1">
    <source>
        <dbReference type="EMBL" id="GER57783.1"/>
    </source>
</evidence>
<dbReference type="PANTHER" id="PTHR31966:SF18">
    <property type="entry name" value="UNIVERSAL STRESS PROTEIN PHOS32"/>
    <property type="match status" value="1"/>
</dbReference>
<sequence length="210" mass="23338">MPAQDLGDESAFAVKWVVRQYLHPEDAVILVHVLLPSVLSGADWGSVDPYIVDAAAKSPIGSSRMTSTPSSPTKRLSRSFIEGGEDNQFYLEQDTVIKNNKMAAAPAPEPIRGGLLREKPLTNSDLINLEVPTAVAQQIVFEHGHSQILTFLTPFQNFQFACLVVASQRNNGRVFLRHFLWQDCMMRNHWGLGTHIGFFGSNLPNAFYLN</sequence>
<dbReference type="GO" id="GO:0016787">
    <property type="term" value="F:hydrolase activity"/>
    <property type="evidence" value="ECO:0007669"/>
    <property type="project" value="UniProtKB-KW"/>
</dbReference>
<proteinExistence type="predicted"/>
<name>A0A5A7RKL7_STRAF</name>
<gene>
    <name evidence="1" type="ORF">STAS_35618</name>
</gene>
<dbReference type="InterPro" id="IPR044162">
    <property type="entry name" value="PHOS32/34"/>
</dbReference>
<dbReference type="PANTHER" id="PTHR31966">
    <property type="entry name" value="OS01G0783500 PROTEIN"/>
    <property type="match status" value="1"/>
</dbReference>
<dbReference type="AlphaFoldDB" id="A0A5A7RKL7"/>
<dbReference type="EMBL" id="BKCP01013625">
    <property type="protein sequence ID" value="GER57783.1"/>
    <property type="molecule type" value="Genomic_DNA"/>
</dbReference>
<organism evidence="1 2">
    <name type="scientific">Striga asiatica</name>
    <name type="common">Asiatic witchweed</name>
    <name type="synonym">Buchnera asiatica</name>
    <dbReference type="NCBI Taxonomy" id="4170"/>
    <lineage>
        <taxon>Eukaryota</taxon>
        <taxon>Viridiplantae</taxon>
        <taxon>Streptophyta</taxon>
        <taxon>Embryophyta</taxon>
        <taxon>Tracheophyta</taxon>
        <taxon>Spermatophyta</taxon>
        <taxon>Magnoliopsida</taxon>
        <taxon>eudicotyledons</taxon>
        <taxon>Gunneridae</taxon>
        <taxon>Pentapetalae</taxon>
        <taxon>asterids</taxon>
        <taxon>lamiids</taxon>
        <taxon>Lamiales</taxon>
        <taxon>Orobanchaceae</taxon>
        <taxon>Buchnereae</taxon>
        <taxon>Striga</taxon>
    </lineage>
</organism>
<keyword evidence="1" id="KW-0378">Hydrolase</keyword>
<reference evidence="2" key="1">
    <citation type="journal article" date="2019" name="Curr. Biol.">
        <title>Genome Sequence of Striga asiatica Provides Insight into the Evolution of Plant Parasitism.</title>
        <authorList>
            <person name="Yoshida S."/>
            <person name="Kim S."/>
            <person name="Wafula E.K."/>
            <person name="Tanskanen J."/>
            <person name="Kim Y.M."/>
            <person name="Honaas L."/>
            <person name="Yang Z."/>
            <person name="Spallek T."/>
            <person name="Conn C.E."/>
            <person name="Ichihashi Y."/>
            <person name="Cheong K."/>
            <person name="Cui S."/>
            <person name="Der J.P."/>
            <person name="Gundlach H."/>
            <person name="Jiao Y."/>
            <person name="Hori C."/>
            <person name="Ishida J.K."/>
            <person name="Kasahara H."/>
            <person name="Kiba T."/>
            <person name="Kim M.S."/>
            <person name="Koo N."/>
            <person name="Laohavisit A."/>
            <person name="Lee Y.H."/>
            <person name="Lumba S."/>
            <person name="McCourt P."/>
            <person name="Mortimer J.C."/>
            <person name="Mutuku J.M."/>
            <person name="Nomura T."/>
            <person name="Sasaki-Sekimoto Y."/>
            <person name="Seto Y."/>
            <person name="Wang Y."/>
            <person name="Wakatake T."/>
            <person name="Sakakibara H."/>
            <person name="Demura T."/>
            <person name="Yamaguchi S."/>
            <person name="Yoneyama K."/>
            <person name="Manabe R.I."/>
            <person name="Nelson D.C."/>
            <person name="Schulman A.H."/>
            <person name="Timko M.P."/>
            <person name="dePamphilis C.W."/>
            <person name="Choi D."/>
            <person name="Shirasu K."/>
        </authorList>
    </citation>
    <scope>NUCLEOTIDE SEQUENCE [LARGE SCALE GENOMIC DNA]</scope>
    <source>
        <strain evidence="2">cv. UVA1</strain>
    </source>
</reference>
<dbReference type="Proteomes" id="UP000325081">
    <property type="component" value="Unassembled WGS sequence"/>
</dbReference>
<evidence type="ECO:0000313" key="2">
    <source>
        <dbReference type="Proteomes" id="UP000325081"/>
    </source>
</evidence>
<keyword evidence="2" id="KW-1185">Reference proteome</keyword>
<dbReference type="OrthoDB" id="843225at2759"/>